<feature type="region of interest" description="Disordered" evidence="2">
    <location>
        <begin position="252"/>
        <end position="272"/>
    </location>
</feature>
<dbReference type="KEGG" id="qsa:O6P43_003924"/>
<evidence type="ECO:0000313" key="3">
    <source>
        <dbReference type="EMBL" id="KAJ7973737.1"/>
    </source>
</evidence>
<comment type="similarity">
    <text evidence="1">Belongs to the IST1 family.</text>
</comment>
<feature type="compositionally biased region" description="Basic and acidic residues" evidence="2">
    <location>
        <begin position="416"/>
        <end position="425"/>
    </location>
</feature>
<accession>A0AAD7Q2P4</accession>
<feature type="region of interest" description="Disordered" evidence="2">
    <location>
        <begin position="614"/>
        <end position="730"/>
    </location>
</feature>
<feature type="region of interest" description="Disordered" evidence="2">
    <location>
        <begin position="374"/>
        <end position="441"/>
    </location>
</feature>
<gene>
    <name evidence="3" type="ORF">O6P43_003924</name>
</gene>
<feature type="compositionally biased region" description="Polar residues" evidence="2">
    <location>
        <begin position="426"/>
        <end position="438"/>
    </location>
</feature>
<dbReference type="AlphaFoldDB" id="A0AAD7Q2P4"/>
<evidence type="ECO:0000313" key="4">
    <source>
        <dbReference type="Proteomes" id="UP001163823"/>
    </source>
</evidence>
<protein>
    <submittedName>
        <fullName evidence="3">IST1-like protein</fullName>
    </submittedName>
</protein>
<dbReference type="FunFam" id="1.20.1260.60:FF:000003">
    <property type="entry name" value="IST1-like protein isoform A"/>
    <property type="match status" value="1"/>
</dbReference>
<feature type="compositionally biased region" description="Polar residues" evidence="2">
    <location>
        <begin position="826"/>
        <end position="835"/>
    </location>
</feature>
<feature type="region of interest" description="Disordered" evidence="2">
    <location>
        <begin position="476"/>
        <end position="514"/>
    </location>
</feature>
<organism evidence="3 4">
    <name type="scientific">Quillaja saponaria</name>
    <name type="common">Soap bark tree</name>
    <dbReference type="NCBI Taxonomy" id="32244"/>
    <lineage>
        <taxon>Eukaryota</taxon>
        <taxon>Viridiplantae</taxon>
        <taxon>Streptophyta</taxon>
        <taxon>Embryophyta</taxon>
        <taxon>Tracheophyta</taxon>
        <taxon>Spermatophyta</taxon>
        <taxon>Magnoliopsida</taxon>
        <taxon>eudicotyledons</taxon>
        <taxon>Gunneridae</taxon>
        <taxon>Pentapetalae</taxon>
        <taxon>rosids</taxon>
        <taxon>fabids</taxon>
        <taxon>Fabales</taxon>
        <taxon>Quillajaceae</taxon>
        <taxon>Quillaja</taxon>
    </lineage>
</organism>
<proteinExistence type="inferred from homology"/>
<dbReference type="Gene3D" id="1.20.1260.60">
    <property type="entry name" value="Vacuolar protein sorting-associated protein Ist1"/>
    <property type="match status" value="1"/>
</dbReference>
<feature type="compositionally biased region" description="Polar residues" evidence="2">
    <location>
        <begin position="1019"/>
        <end position="1029"/>
    </location>
</feature>
<dbReference type="PANTHER" id="PTHR12161">
    <property type="entry name" value="IST1 FAMILY MEMBER"/>
    <property type="match status" value="1"/>
</dbReference>
<feature type="compositionally biased region" description="Polar residues" evidence="2">
    <location>
        <begin position="614"/>
        <end position="625"/>
    </location>
</feature>
<comment type="caution">
    <text evidence="3">The sequence shown here is derived from an EMBL/GenBank/DDBJ whole genome shotgun (WGS) entry which is preliminary data.</text>
</comment>
<name>A0AAD7Q2P4_QUISA</name>
<feature type="compositionally biased region" description="Polar residues" evidence="2">
    <location>
        <begin position="842"/>
        <end position="856"/>
    </location>
</feature>
<feature type="compositionally biased region" description="Polar residues" evidence="2">
    <location>
        <begin position="755"/>
        <end position="766"/>
    </location>
</feature>
<feature type="compositionally biased region" description="Basic and acidic residues" evidence="2">
    <location>
        <begin position="999"/>
        <end position="1013"/>
    </location>
</feature>
<evidence type="ECO:0000256" key="2">
    <source>
        <dbReference type="SAM" id="MobiDB-lite"/>
    </source>
</evidence>
<dbReference type="InterPro" id="IPR005061">
    <property type="entry name" value="Ist1"/>
</dbReference>
<feature type="compositionally biased region" description="Basic and acidic residues" evidence="2">
    <location>
        <begin position="687"/>
        <end position="696"/>
    </location>
</feature>
<dbReference type="Proteomes" id="UP001163823">
    <property type="component" value="Chromosome 3"/>
</dbReference>
<dbReference type="PANTHER" id="PTHR12161:SF13">
    <property type="entry name" value="REGULATOR OF VPS4 ACTIVITY IN THE MVB PATHWAY PROTEIN"/>
    <property type="match status" value="1"/>
</dbReference>
<evidence type="ECO:0000256" key="1">
    <source>
        <dbReference type="ARBA" id="ARBA00005536"/>
    </source>
</evidence>
<feature type="compositionally biased region" description="Polar residues" evidence="2">
    <location>
        <begin position="773"/>
        <end position="792"/>
    </location>
</feature>
<reference evidence="3" key="1">
    <citation type="journal article" date="2023" name="Science">
        <title>Elucidation of the pathway for biosynthesis of saponin adjuvants from the soapbark tree.</title>
        <authorList>
            <person name="Reed J."/>
            <person name="Orme A."/>
            <person name="El-Demerdash A."/>
            <person name="Owen C."/>
            <person name="Martin L.B.B."/>
            <person name="Misra R.C."/>
            <person name="Kikuchi S."/>
            <person name="Rejzek M."/>
            <person name="Martin A.C."/>
            <person name="Harkess A."/>
            <person name="Leebens-Mack J."/>
            <person name="Louveau T."/>
            <person name="Stephenson M.J."/>
            <person name="Osbourn A."/>
        </authorList>
    </citation>
    <scope>NUCLEOTIDE SEQUENCE</scope>
    <source>
        <strain evidence="3">S10</strain>
    </source>
</reference>
<feature type="compositionally biased region" description="Low complexity" evidence="2">
    <location>
        <begin position="667"/>
        <end position="678"/>
    </location>
</feature>
<sequence>MLHRKSFKSAKCKTGLKLAVSRIKLLKNKREAHVRQMKRELAQLLESGQDRTARIRVEHVVREEKTKTAYDLIEIYCELIAARLPIIESQKNCPIDLKEAISSVIFASPRCSDIPELMDVRKHLTAKYGKEFVSAAIELRPDCGVNRMLVEKLSAKAPDGPTKIKILSDIAKEHNVKWDPNSSGENDIKSLEESRIETSTLENASYVEPPQVQAPSNHDGRGHPITHVHTPQKGMNYESANLYEQNARFSAKEVGDSKSTTSGKFNPEMRSPGLATQEMDFRYSNSEDGNSFSMGKQNWNMVFKDATSAAQAAAESAERASMAARAAVQLSSGGRNTGQYSTVSRDYSAYGLGDEATHGSRHLCKDSANSTFHRSNFGMHNEQTDGREQDNLAGASNDRDDHENAGKISQSASLKSDTEFIDDKTLGNSSQTAYTHPQKNFYEPESSEFLYDMSMKKQGSNSEVDFESEMHVDHFVDRRIGKQSRRASSRSQSSTSSDDHSEKLNSQMPRNDAVEDLFITDERTTRVNYKEINSYDNTAVFDDSESDDDDYKFGVENKGQESSLYFSSPNRKSPVPFKNKYEWVPGEIIDKAVGLGNSRSHFSTETSSPAIYENSTKCAASSQQEDMFPTTFDDSNGSSSESEEDLHKSKLVGSKNHGLYLREKNNSSKSSTTSQSASHEPLVSSSMDKRNLDFNRKRSSLVGSDTMEEHPERNQSIDLTDVSEESSVQRGKELNYGVLMGGFRNKGYRQPPYAKNSSGKASSSRGDTIVKVGQSSTTVRSSFNSGPQSQDLYTREVSGVNKSPGSGVLSPSSNSDNDDLVEDSQKIVNSTQNPYIQKPATEVNNKSSSRAVTTYFDSNSSDSEDDEDKQTSASNFRPVSGFSRRTKASPSMGRRSVNVRDPVFPEVSGIPDDSGLERKTSSGSSFNTRNQQKPSFRTKSSDRMGSSEQHGLAKQVVCNQPPESQRSLHEESIKLSARVQQSSSLQKRAVADNSGRDSPSAEKASHVHPKLPDYDSLTAHFQSLRQGRQ</sequence>
<feature type="region of interest" description="Disordered" evidence="2">
    <location>
        <begin position="742"/>
        <end position="1029"/>
    </location>
</feature>
<dbReference type="EMBL" id="JARAOO010000003">
    <property type="protein sequence ID" value="KAJ7973737.1"/>
    <property type="molecule type" value="Genomic_DNA"/>
</dbReference>
<dbReference type="GO" id="GO:0015031">
    <property type="term" value="P:protein transport"/>
    <property type="evidence" value="ECO:0007669"/>
    <property type="project" value="InterPro"/>
</dbReference>
<keyword evidence="4" id="KW-1185">Reference proteome</keyword>
<feature type="compositionally biased region" description="Polar residues" evidence="2">
    <location>
        <begin position="921"/>
        <end position="949"/>
    </location>
</feature>
<dbReference type="InterPro" id="IPR042277">
    <property type="entry name" value="IST1-like"/>
</dbReference>
<dbReference type="Pfam" id="PF03398">
    <property type="entry name" value="Ist1"/>
    <property type="match status" value="1"/>
</dbReference>